<dbReference type="GO" id="GO:0006493">
    <property type="term" value="P:protein O-linked glycosylation"/>
    <property type="evidence" value="ECO:0007669"/>
    <property type="project" value="TreeGrafter"/>
</dbReference>
<dbReference type="Gene3D" id="3.90.550.10">
    <property type="entry name" value="Spore Coat Polysaccharide Biosynthesis Protein SpsA, Chain A"/>
    <property type="match status" value="1"/>
</dbReference>
<sequence>MNLDRCKEKLYLADLPTAAVVVPFHNEHWTTLLRTAVSAYNRSPKHLLKEIILVDDASTKDTDFS</sequence>
<dbReference type="Proteomes" id="UP000324222">
    <property type="component" value="Unassembled WGS sequence"/>
</dbReference>
<dbReference type="InterPro" id="IPR029044">
    <property type="entry name" value="Nucleotide-diphossugar_trans"/>
</dbReference>
<dbReference type="AlphaFoldDB" id="A0A5B7J9Z4"/>
<dbReference type="PANTHER" id="PTHR11675">
    <property type="entry name" value="N-ACETYLGALACTOSAMINYLTRANSFERASE"/>
    <property type="match status" value="1"/>
</dbReference>
<dbReference type="SUPFAM" id="SSF53448">
    <property type="entry name" value="Nucleotide-diphospho-sugar transferases"/>
    <property type="match status" value="1"/>
</dbReference>
<keyword evidence="1" id="KW-1015">Disulfide bond</keyword>
<protein>
    <submittedName>
        <fullName evidence="4">Polypeptide N-acetylgalactosaminyltransferase 1</fullName>
    </submittedName>
</protein>
<gene>
    <name evidence="4" type="primary">GALNT1</name>
    <name evidence="4" type="ORF">E2C01_086318</name>
</gene>
<evidence type="ECO:0000259" key="3">
    <source>
        <dbReference type="Pfam" id="PF00535"/>
    </source>
</evidence>
<keyword evidence="5" id="KW-1185">Reference proteome</keyword>
<dbReference type="GO" id="GO:0005794">
    <property type="term" value="C:Golgi apparatus"/>
    <property type="evidence" value="ECO:0007669"/>
    <property type="project" value="TreeGrafter"/>
</dbReference>
<name>A0A5B7J9Z4_PORTR</name>
<dbReference type="GO" id="GO:0004653">
    <property type="term" value="F:polypeptide N-acetylgalactosaminyltransferase activity"/>
    <property type="evidence" value="ECO:0007669"/>
    <property type="project" value="TreeGrafter"/>
</dbReference>
<proteinExistence type="predicted"/>
<dbReference type="EMBL" id="VSRR010087240">
    <property type="protein sequence ID" value="MPC91293.1"/>
    <property type="molecule type" value="Genomic_DNA"/>
</dbReference>
<keyword evidence="4" id="KW-0808">Transferase</keyword>
<dbReference type="PANTHER" id="PTHR11675:SF134">
    <property type="entry name" value="N-ACETYLGALACTOSAMINYLTRANSFERASE 4-RELATED"/>
    <property type="match status" value="1"/>
</dbReference>
<keyword evidence="2" id="KW-0325">Glycoprotein</keyword>
<comment type="caution">
    <text evidence="4">The sequence shown here is derived from an EMBL/GenBank/DDBJ whole genome shotgun (WGS) entry which is preliminary data.</text>
</comment>
<evidence type="ECO:0000313" key="5">
    <source>
        <dbReference type="Proteomes" id="UP000324222"/>
    </source>
</evidence>
<dbReference type="OrthoDB" id="6159198at2759"/>
<reference evidence="4 5" key="1">
    <citation type="submission" date="2019-05" db="EMBL/GenBank/DDBJ databases">
        <title>Another draft genome of Portunus trituberculatus and its Hox gene families provides insights of decapod evolution.</title>
        <authorList>
            <person name="Jeong J.-H."/>
            <person name="Song I."/>
            <person name="Kim S."/>
            <person name="Choi T."/>
            <person name="Kim D."/>
            <person name="Ryu S."/>
            <person name="Kim W."/>
        </authorList>
    </citation>
    <scope>NUCLEOTIDE SEQUENCE [LARGE SCALE GENOMIC DNA]</scope>
    <source>
        <tissue evidence="4">Muscle</tissue>
    </source>
</reference>
<evidence type="ECO:0000313" key="4">
    <source>
        <dbReference type="EMBL" id="MPC91293.1"/>
    </source>
</evidence>
<organism evidence="4 5">
    <name type="scientific">Portunus trituberculatus</name>
    <name type="common">Swimming crab</name>
    <name type="synonym">Neptunus trituberculatus</name>
    <dbReference type="NCBI Taxonomy" id="210409"/>
    <lineage>
        <taxon>Eukaryota</taxon>
        <taxon>Metazoa</taxon>
        <taxon>Ecdysozoa</taxon>
        <taxon>Arthropoda</taxon>
        <taxon>Crustacea</taxon>
        <taxon>Multicrustacea</taxon>
        <taxon>Malacostraca</taxon>
        <taxon>Eumalacostraca</taxon>
        <taxon>Eucarida</taxon>
        <taxon>Decapoda</taxon>
        <taxon>Pleocyemata</taxon>
        <taxon>Brachyura</taxon>
        <taxon>Eubrachyura</taxon>
        <taxon>Portunoidea</taxon>
        <taxon>Portunidae</taxon>
        <taxon>Portuninae</taxon>
        <taxon>Portunus</taxon>
    </lineage>
</organism>
<evidence type="ECO:0000256" key="2">
    <source>
        <dbReference type="ARBA" id="ARBA00023180"/>
    </source>
</evidence>
<feature type="domain" description="Glycosyltransferase 2-like" evidence="3">
    <location>
        <begin position="20"/>
        <end position="62"/>
    </location>
</feature>
<dbReference type="InterPro" id="IPR001173">
    <property type="entry name" value="Glyco_trans_2-like"/>
</dbReference>
<dbReference type="Pfam" id="PF00535">
    <property type="entry name" value="Glycos_transf_2"/>
    <property type="match status" value="1"/>
</dbReference>
<evidence type="ECO:0000256" key="1">
    <source>
        <dbReference type="ARBA" id="ARBA00023157"/>
    </source>
</evidence>
<accession>A0A5B7J9Z4</accession>